<protein>
    <submittedName>
        <fullName evidence="1">AsnC family transcriptional regulator</fullName>
    </submittedName>
</protein>
<dbReference type="Proteomes" id="UP000072189">
    <property type="component" value="Unassembled WGS sequence"/>
</dbReference>
<evidence type="ECO:0000313" key="1">
    <source>
        <dbReference type="EMBL" id="KTS09400.1"/>
    </source>
</evidence>
<dbReference type="EMBL" id="LDRV01000088">
    <property type="protein sequence ID" value="KTS09400.1"/>
    <property type="molecule type" value="Genomic_DNA"/>
</dbReference>
<proteinExistence type="predicted"/>
<dbReference type="AlphaFoldDB" id="A0A147F559"/>
<reference evidence="1 2" key="1">
    <citation type="journal article" date="2016" name="Front. Microbiol.">
        <title>Genomic Resource of Rice Seed Associated Bacteria.</title>
        <authorList>
            <person name="Midha S."/>
            <person name="Bansal K."/>
            <person name="Sharma S."/>
            <person name="Kumar N."/>
            <person name="Patil P.P."/>
            <person name="Chaudhry V."/>
            <person name="Patil P.B."/>
        </authorList>
    </citation>
    <scope>NUCLEOTIDE SEQUENCE [LARGE SCALE GENOMIC DNA]</scope>
    <source>
        <strain evidence="1 2">RSA3</strain>
    </source>
</reference>
<gene>
    <name evidence="1" type="ORF">RSA3_13425</name>
</gene>
<sequence length="30" mass="3303">MPDDELHPHDARIIELLSADARMTNAAIAD</sequence>
<evidence type="ECO:0000313" key="2">
    <source>
        <dbReference type="Proteomes" id="UP000072189"/>
    </source>
</evidence>
<accession>A0A147F559</accession>
<name>A0A147F559_MICTE</name>
<comment type="caution">
    <text evidence="1">The sequence shown here is derived from an EMBL/GenBank/DDBJ whole genome shotgun (WGS) entry which is preliminary data.</text>
</comment>
<organism evidence="1 2">
    <name type="scientific">Microbacterium testaceum</name>
    <name type="common">Aureobacterium testaceum</name>
    <name type="synonym">Brevibacterium testaceum</name>
    <dbReference type="NCBI Taxonomy" id="2033"/>
    <lineage>
        <taxon>Bacteria</taxon>
        <taxon>Bacillati</taxon>
        <taxon>Actinomycetota</taxon>
        <taxon>Actinomycetes</taxon>
        <taxon>Micrococcales</taxon>
        <taxon>Microbacteriaceae</taxon>
        <taxon>Microbacterium</taxon>
    </lineage>
</organism>
<feature type="non-terminal residue" evidence="1">
    <location>
        <position position="30"/>
    </location>
</feature>